<keyword evidence="2" id="KW-0378">Hydrolase</keyword>
<comment type="caution">
    <text evidence="4">The sequence shown here is derived from an EMBL/GenBank/DDBJ whole genome shotgun (WGS) entry which is preliminary data.</text>
</comment>
<keyword evidence="5" id="KW-1185">Reference proteome</keyword>
<dbReference type="AlphaFoldDB" id="U2JF75"/>
<accession>U2JF75</accession>
<dbReference type="eggNOG" id="COG1011">
    <property type="taxonomic scope" value="Bacteria"/>
</dbReference>
<dbReference type="Pfam" id="PF13419">
    <property type="entry name" value="HAD_2"/>
    <property type="match status" value="1"/>
</dbReference>
<protein>
    <recommendedName>
        <fullName evidence="6">Haloacid dehalogenase</fullName>
    </recommendedName>
</protein>
<reference evidence="4 5" key="1">
    <citation type="journal article" date="2013" name="Genome Announc.">
        <title>The Draft Genome Sequence of Sphingomonas paucimobilis Strain HER1398 (Proteobacteria), Host to the Giant PAU Phage, Indicates That It Is a Member of the Genus Sphingobacterium (Bacteroidetes).</title>
        <authorList>
            <person name="White R.A.III."/>
            <person name="Suttle C.A."/>
        </authorList>
    </citation>
    <scope>NUCLEOTIDE SEQUENCE [LARGE SCALE GENOMIC DNA]</scope>
    <source>
        <strain evidence="4 5">HER1398</strain>
    </source>
</reference>
<dbReference type="PANTHER" id="PTHR46470:SF4">
    <property type="entry name" value="5-AMINO-6-(5-PHOSPHO-D-RIBITYLAMINO)URACIL PHOSPHATASE YIGB"/>
    <property type="match status" value="1"/>
</dbReference>
<dbReference type="Proteomes" id="UP000016584">
    <property type="component" value="Unassembled WGS sequence"/>
</dbReference>
<dbReference type="STRING" id="1346330.M472_21470"/>
<dbReference type="SUPFAM" id="SSF56784">
    <property type="entry name" value="HAD-like"/>
    <property type="match status" value="1"/>
</dbReference>
<organism evidence="4 5">
    <name type="scientific">Sphingobacterium paucimobilis HER1398</name>
    <dbReference type="NCBI Taxonomy" id="1346330"/>
    <lineage>
        <taxon>Bacteria</taxon>
        <taxon>Pseudomonadati</taxon>
        <taxon>Bacteroidota</taxon>
        <taxon>Sphingobacteriia</taxon>
        <taxon>Sphingobacteriales</taxon>
        <taxon>Sphingobacteriaceae</taxon>
        <taxon>Sphingobacterium</taxon>
    </lineage>
</organism>
<gene>
    <name evidence="4" type="ORF">M472_21470</name>
</gene>
<dbReference type="InterPro" id="IPR023214">
    <property type="entry name" value="HAD_sf"/>
</dbReference>
<comment type="cofactor">
    <cofactor evidence="1">
        <name>Mg(2+)</name>
        <dbReference type="ChEBI" id="CHEBI:18420"/>
    </cofactor>
</comment>
<evidence type="ECO:0008006" key="6">
    <source>
        <dbReference type="Google" id="ProtNLM"/>
    </source>
</evidence>
<dbReference type="PANTHER" id="PTHR46470">
    <property type="entry name" value="N-ACYLNEURAMINATE-9-PHOSPHATASE"/>
    <property type="match status" value="1"/>
</dbReference>
<dbReference type="RefSeq" id="WP_021068454.1">
    <property type="nucleotide sequence ID" value="NZ_ATDL01000002.1"/>
</dbReference>
<dbReference type="PATRIC" id="fig|1346330.5.peg.259"/>
<dbReference type="OrthoDB" id="9797743at2"/>
<evidence type="ECO:0000256" key="1">
    <source>
        <dbReference type="ARBA" id="ARBA00001946"/>
    </source>
</evidence>
<dbReference type="InterPro" id="IPR006439">
    <property type="entry name" value="HAD-SF_hydro_IA"/>
</dbReference>
<sequence length="225" mass="25395">MIFFDIDDTLTDSVAAHNSAILALAEQHGLDIQDRELAKVHWFNITEAFLERFFKKQITLQEQRVQRLQAFWSTHGDELDEDTATQLYPIYHQLYLKNCLLFPDVSESLEKIKTMPLGIISNGVSADQYFKLTNNAIASYFSIIVISEDIGAAKPDTEIFQQACDRAGLAPSQCTYIGNSYTLDYCGAKIAGLRSLWIDRLNENYTTDKGDHFTQVGEAIAHLTS</sequence>
<dbReference type="GO" id="GO:0044281">
    <property type="term" value="P:small molecule metabolic process"/>
    <property type="evidence" value="ECO:0007669"/>
    <property type="project" value="UniProtKB-ARBA"/>
</dbReference>
<proteinExistence type="predicted"/>
<dbReference type="SFLD" id="SFLDS00003">
    <property type="entry name" value="Haloacid_Dehalogenase"/>
    <property type="match status" value="1"/>
</dbReference>
<dbReference type="GO" id="GO:0016787">
    <property type="term" value="F:hydrolase activity"/>
    <property type="evidence" value="ECO:0007669"/>
    <property type="project" value="UniProtKB-KW"/>
</dbReference>
<dbReference type="InterPro" id="IPR041492">
    <property type="entry name" value="HAD_2"/>
</dbReference>
<dbReference type="EMBL" id="ATDL01000002">
    <property type="protein sequence ID" value="ERJ61328.1"/>
    <property type="molecule type" value="Genomic_DNA"/>
</dbReference>
<dbReference type="InterPro" id="IPR051400">
    <property type="entry name" value="HAD-like_hydrolase"/>
</dbReference>
<dbReference type="Gene3D" id="3.40.50.1000">
    <property type="entry name" value="HAD superfamily/HAD-like"/>
    <property type="match status" value="1"/>
</dbReference>
<evidence type="ECO:0000256" key="2">
    <source>
        <dbReference type="ARBA" id="ARBA00022801"/>
    </source>
</evidence>
<evidence type="ECO:0000256" key="3">
    <source>
        <dbReference type="ARBA" id="ARBA00022842"/>
    </source>
</evidence>
<dbReference type="NCBIfam" id="TIGR01549">
    <property type="entry name" value="HAD-SF-IA-v1"/>
    <property type="match status" value="1"/>
</dbReference>
<dbReference type="Gene3D" id="1.20.120.710">
    <property type="entry name" value="Haloacid dehalogenase hydrolase-like domain"/>
    <property type="match status" value="1"/>
</dbReference>
<dbReference type="SFLD" id="SFLDG01129">
    <property type="entry name" value="C1.5:_HAD__Beta-PGM__Phosphata"/>
    <property type="match status" value="1"/>
</dbReference>
<evidence type="ECO:0000313" key="4">
    <source>
        <dbReference type="EMBL" id="ERJ61328.1"/>
    </source>
</evidence>
<keyword evidence="3" id="KW-0460">Magnesium</keyword>
<evidence type="ECO:0000313" key="5">
    <source>
        <dbReference type="Proteomes" id="UP000016584"/>
    </source>
</evidence>
<dbReference type="InterPro" id="IPR036412">
    <property type="entry name" value="HAD-like_sf"/>
</dbReference>
<name>U2JF75_9SPHI</name>